<dbReference type="AlphaFoldDB" id="A0A369JHF0"/>
<dbReference type="Proteomes" id="UP000076154">
    <property type="component" value="Unassembled WGS sequence"/>
</dbReference>
<evidence type="ECO:0000313" key="3">
    <source>
        <dbReference type="Proteomes" id="UP000076154"/>
    </source>
</evidence>
<evidence type="ECO:0000256" key="1">
    <source>
        <dbReference type="SAM" id="MobiDB-lite"/>
    </source>
</evidence>
<dbReference type="STRING" id="39966.A0A369JHF0"/>
<accession>A0A369JHF0</accession>
<reference evidence="2" key="1">
    <citation type="submission" date="2018-04" db="EMBL/GenBank/DDBJ databases">
        <title>Whole genome sequencing of Hypsizygus marmoreus.</title>
        <authorList>
            <person name="Choi I.-G."/>
            <person name="Min B."/>
            <person name="Kim J.-G."/>
            <person name="Kim S."/>
            <person name="Oh Y.-L."/>
            <person name="Kong W.-S."/>
            <person name="Park H."/>
            <person name="Jeong J."/>
            <person name="Song E.-S."/>
        </authorList>
    </citation>
    <scope>NUCLEOTIDE SEQUENCE [LARGE SCALE GENOMIC DNA]</scope>
    <source>
        <strain evidence="2">51987-8</strain>
    </source>
</reference>
<name>A0A369JHF0_HYPMA</name>
<evidence type="ECO:0000313" key="2">
    <source>
        <dbReference type="EMBL" id="RDB19835.1"/>
    </source>
</evidence>
<dbReference type="InParanoid" id="A0A369JHF0"/>
<dbReference type="OrthoDB" id="2662290at2759"/>
<sequence>MSTLTDAQIYARQLLLKRHGYPLWVPEPYGNSVTYRTKGVRIGDVGYVTHEGAFESLFNVRAPPGDPINGRGVPEGFEQVIIPSEDIVHIPNFHQPDSTVTTAAMKRRTFDLEVSTPDILPVSPGIGTNIQFTWSTSQGAILHLPDGASRLTCPADLFRDAAIRGARNWYKFVNVTLRRNVPNGALYLVTGCDKTDSWMVGAFSDKSSETQVSFHLSAGDCGGGRASYSYSWGTSTPAVFRTGATPSIDSPETLERHRSLIDQDDSVFLVDAPQAKNQCVFLRGYRIMLRTGPIPLVLGGTSKVEVDSISFTNPKDISRPPCHRSSSHLSSSEPIASLNHQKYIAESWFKDPPHDSVLLGYLPGVLDTYHPATAINKSLLDFAPQADVSLVHDDEWCAVITEDDSDIPNDTVLTSRIFSKFSSISYTGATILVPRNSSFHESQSGARRTYGRGHSVSLGEDICSSFDHYQATNGSSETPFDPHTIAPGLSLRGIPSRKAGLAEITNTREASNRGLPPRRLKRKDGRPFTTPNPPTFVKGEAMKIIRRQKSFDTR</sequence>
<gene>
    <name evidence="2" type="ORF">Hypma_013136</name>
</gene>
<protein>
    <submittedName>
        <fullName evidence="2">Uncharacterized protein</fullName>
    </submittedName>
</protein>
<feature type="region of interest" description="Disordered" evidence="1">
    <location>
        <begin position="507"/>
        <end position="540"/>
    </location>
</feature>
<organism evidence="2 3">
    <name type="scientific">Hypsizygus marmoreus</name>
    <name type="common">White beech mushroom</name>
    <name type="synonym">Agaricus marmoreus</name>
    <dbReference type="NCBI Taxonomy" id="39966"/>
    <lineage>
        <taxon>Eukaryota</taxon>
        <taxon>Fungi</taxon>
        <taxon>Dikarya</taxon>
        <taxon>Basidiomycota</taxon>
        <taxon>Agaricomycotina</taxon>
        <taxon>Agaricomycetes</taxon>
        <taxon>Agaricomycetidae</taxon>
        <taxon>Agaricales</taxon>
        <taxon>Tricholomatineae</taxon>
        <taxon>Lyophyllaceae</taxon>
        <taxon>Hypsizygus</taxon>
    </lineage>
</organism>
<keyword evidence="3" id="KW-1185">Reference proteome</keyword>
<proteinExistence type="predicted"/>
<dbReference type="EMBL" id="LUEZ02000071">
    <property type="protein sequence ID" value="RDB19835.1"/>
    <property type="molecule type" value="Genomic_DNA"/>
</dbReference>
<comment type="caution">
    <text evidence="2">The sequence shown here is derived from an EMBL/GenBank/DDBJ whole genome shotgun (WGS) entry which is preliminary data.</text>
</comment>